<evidence type="ECO:0000313" key="2">
    <source>
        <dbReference type="EMBL" id="GHH32493.1"/>
    </source>
</evidence>
<accession>A0ABQ3M431</accession>
<name>A0ABQ3M431_9PSEU</name>
<feature type="domain" description="Aminoglycoside phosphotransferase" evidence="1">
    <location>
        <begin position="70"/>
        <end position="296"/>
    </location>
</feature>
<dbReference type="PANTHER" id="PTHR21310">
    <property type="entry name" value="AMINOGLYCOSIDE PHOSPHOTRANSFERASE-RELATED-RELATED"/>
    <property type="match status" value="1"/>
</dbReference>
<gene>
    <name evidence="2" type="ORF">GCM10017790_69690</name>
</gene>
<dbReference type="EMBL" id="BNAY01000010">
    <property type="protein sequence ID" value="GHH32493.1"/>
    <property type="molecule type" value="Genomic_DNA"/>
</dbReference>
<comment type="caution">
    <text evidence="2">The sequence shown here is derived from an EMBL/GenBank/DDBJ whole genome shotgun (WGS) entry which is preliminary data.</text>
</comment>
<keyword evidence="3" id="KW-1185">Reference proteome</keyword>
<dbReference type="Pfam" id="PF01636">
    <property type="entry name" value="APH"/>
    <property type="match status" value="1"/>
</dbReference>
<dbReference type="Gene3D" id="3.90.1200.10">
    <property type="match status" value="1"/>
</dbReference>
<dbReference type="CDD" id="cd05155">
    <property type="entry name" value="APH_ChoK_like_1"/>
    <property type="match status" value="1"/>
</dbReference>
<dbReference type="PANTHER" id="PTHR21310:SF42">
    <property type="entry name" value="BIFUNCTIONAL AAC_APH"/>
    <property type="match status" value="1"/>
</dbReference>
<dbReference type="SUPFAM" id="SSF56112">
    <property type="entry name" value="Protein kinase-like (PK-like)"/>
    <property type="match status" value="1"/>
</dbReference>
<protein>
    <submittedName>
        <fullName evidence="2">Aminoglycoside phosphotransferase</fullName>
    </submittedName>
</protein>
<organism evidence="2 3">
    <name type="scientific">Amycolatopsis oliviviridis</name>
    <dbReference type="NCBI Taxonomy" id="1471590"/>
    <lineage>
        <taxon>Bacteria</taxon>
        <taxon>Bacillati</taxon>
        <taxon>Actinomycetota</taxon>
        <taxon>Actinomycetes</taxon>
        <taxon>Pseudonocardiales</taxon>
        <taxon>Pseudonocardiaceae</taxon>
        <taxon>Amycolatopsis</taxon>
    </lineage>
</organism>
<dbReference type="InterPro" id="IPR011009">
    <property type="entry name" value="Kinase-like_dom_sf"/>
</dbReference>
<dbReference type="Gene3D" id="3.30.200.20">
    <property type="entry name" value="Phosphorylase Kinase, domain 1"/>
    <property type="match status" value="1"/>
</dbReference>
<proteinExistence type="predicted"/>
<evidence type="ECO:0000259" key="1">
    <source>
        <dbReference type="Pfam" id="PF01636"/>
    </source>
</evidence>
<sequence length="335" mass="36582">MAPSAVVRIVTHDHPTGRDAAARARNAALSSTPDLGPVPQRITVDVEQVRRLIADRFPEWAGLPVRPVAKGGWDNFTFRLGDAMVVRLPSAAEYALAVDKEQRWLPALAPRLPLPIPVPLAKGRPGADYPFPWSIYPWLQGEPASADRIADPVRFAVDLAGFLAALQSVDPVDGPQPGKHNWFRGATLRTYDATAQRALTALDGHIDVVTAREIWKTALDTPWDGKDRWFHGDMAPGNLLLDGGELAAVIDFGTCGVGDPSCDMAIAWTLLTADGRQAFRERLSVDEETWARGRGWALWKALVACAQTVDRSDEESVNARRVLYGIFSEYAISCG</sequence>
<evidence type="ECO:0000313" key="3">
    <source>
        <dbReference type="Proteomes" id="UP000635387"/>
    </source>
</evidence>
<dbReference type="InterPro" id="IPR002575">
    <property type="entry name" value="Aminoglycoside_PTrfase"/>
</dbReference>
<dbReference type="Proteomes" id="UP000635387">
    <property type="component" value="Unassembled WGS sequence"/>
</dbReference>
<dbReference type="InterPro" id="IPR051678">
    <property type="entry name" value="AGP_Transferase"/>
</dbReference>
<reference evidence="3" key="1">
    <citation type="journal article" date="2019" name="Int. J. Syst. Evol. Microbiol.">
        <title>The Global Catalogue of Microorganisms (GCM) 10K type strain sequencing project: providing services to taxonomists for standard genome sequencing and annotation.</title>
        <authorList>
            <consortium name="The Broad Institute Genomics Platform"/>
            <consortium name="The Broad Institute Genome Sequencing Center for Infectious Disease"/>
            <person name="Wu L."/>
            <person name="Ma J."/>
        </authorList>
    </citation>
    <scope>NUCLEOTIDE SEQUENCE [LARGE SCALE GENOMIC DNA]</scope>
    <source>
        <strain evidence="3">CGMCC 4.7683</strain>
    </source>
</reference>